<comment type="caution">
    <text evidence="1">The sequence shown here is derived from an EMBL/GenBank/DDBJ whole genome shotgun (WGS) entry which is preliminary data.</text>
</comment>
<dbReference type="Proteomes" id="UP001500888">
    <property type="component" value="Unassembled WGS sequence"/>
</dbReference>
<reference evidence="2" key="1">
    <citation type="journal article" date="2019" name="Int. J. Syst. Evol. Microbiol.">
        <title>The Global Catalogue of Microorganisms (GCM) 10K type strain sequencing project: providing services to taxonomists for standard genome sequencing and annotation.</title>
        <authorList>
            <consortium name="The Broad Institute Genomics Platform"/>
            <consortium name="The Broad Institute Genome Sequencing Center for Infectious Disease"/>
            <person name="Wu L."/>
            <person name="Ma J."/>
        </authorList>
    </citation>
    <scope>NUCLEOTIDE SEQUENCE [LARGE SCALE GENOMIC DNA]</scope>
    <source>
        <strain evidence="2">JCM 16908</strain>
    </source>
</reference>
<evidence type="ECO:0000313" key="1">
    <source>
        <dbReference type="EMBL" id="GAA3806790.1"/>
    </source>
</evidence>
<proteinExistence type="predicted"/>
<name>A0ABP7I5E6_9ACTN</name>
<gene>
    <name evidence="1" type="ORF">GCM10022226_28580</name>
</gene>
<dbReference type="EMBL" id="BAAAZR010000004">
    <property type="protein sequence ID" value="GAA3806790.1"/>
    <property type="molecule type" value="Genomic_DNA"/>
</dbReference>
<protein>
    <submittedName>
        <fullName evidence="1">Uncharacterized protein</fullName>
    </submittedName>
</protein>
<sequence length="51" mass="5307">MVEPGCGAVAIEGGQQRGELTVVQEHGSEMGEAGRFISSGVRGLFADEVEE</sequence>
<keyword evidence="2" id="KW-1185">Reference proteome</keyword>
<evidence type="ECO:0000313" key="2">
    <source>
        <dbReference type="Proteomes" id="UP001500888"/>
    </source>
</evidence>
<accession>A0ABP7I5E6</accession>
<organism evidence="1 2">
    <name type="scientific">Sphaerisporangium flaviroseum</name>
    <dbReference type="NCBI Taxonomy" id="509199"/>
    <lineage>
        <taxon>Bacteria</taxon>
        <taxon>Bacillati</taxon>
        <taxon>Actinomycetota</taxon>
        <taxon>Actinomycetes</taxon>
        <taxon>Streptosporangiales</taxon>
        <taxon>Streptosporangiaceae</taxon>
        <taxon>Sphaerisporangium</taxon>
    </lineage>
</organism>